<dbReference type="Proteomes" id="UP000323454">
    <property type="component" value="Unassembled WGS sequence"/>
</dbReference>
<keyword evidence="2" id="KW-1185">Reference proteome</keyword>
<dbReference type="AlphaFoldDB" id="A0A5B2XJY0"/>
<gene>
    <name evidence="1" type="ORF">F0L68_09440</name>
</gene>
<reference evidence="1 2" key="2">
    <citation type="submission" date="2019-09" db="EMBL/GenBank/DDBJ databases">
        <authorList>
            <person name="Jin C."/>
        </authorList>
    </citation>
    <scope>NUCLEOTIDE SEQUENCE [LARGE SCALE GENOMIC DNA]</scope>
    <source>
        <strain evidence="1 2">AN110305</strain>
    </source>
</reference>
<dbReference type="Gene3D" id="3.10.450.50">
    <property type="match status" value="1"/>
</dbReference>
<dbReference type="OrthoDB" id="4762924at2"/>
<dbReference type="RefSeq" id="WP_149849115.1">
    <property type="nucleotide sequence ID" value="NZ_VUOB01000015.1"/>
</dbReference>
<accession>A0A5B2XJY0</accession>
<organism evidence="1 2">
    <name type="scientific">Solihabitans fulvus</name>
    <dbReference type="NCBI Taxonomy" id="1892852"/>
    <lineage>
        <taxon>Bacteria</taxon>
        <taxon>Bacillati</taxon>
        <taxon>Actinomycetota</taxon>
        <taxon>Actinomycetes</taxon>
        <taxon>Pseudonocardiales</taxon>
        <taxon>Pseudonocardiaceae</taxon>
        <taxon>Solihabitans</taxon>
    </lineage>
</organism>
<comment type="caution">
    <text evidence="1">The sequence shown here is derived from an EMBL/GenBank/DDBJ whole genome shotgun (WGS) entry which is preliminary data.</text>
</comment>
<dbReference type="InterPro" id="IPR032710">
    <property type="entry name" value="NTF2-like_dom_sf"/>
</dbReference>
<evidence type="ECO:0000313" key="2">
    <source>
        <dbReference type="Proteomes" id="UP000323454"/>
    </source>
</evidence>
<name>A0A5B2XJY0_9PSEU</name>
<sequence>MDAAELTNPAVRSVVTAMERQDRDAFYAAFDEDAKLTDDGNAQPFRTWAEREVFSSHGRLAVEREAEDGLYLTGEYRSDLWNMPTFWRFMVEDGKVARLDVGAM</sequence>
<reference evidence="1 2" key="1">
    <citation type="submission" date="2019-09" db="EMBL/GenBank/DDBJ databases">
        <title>Goodfellowia gen. nov., a new genus of the Pseudonocardineae related to Actinoalloteichus, containing Goodfellowia coeruleoviolacea gen. nov., comb. nov. gen. nov., comb. nov.</title>
        <authorList>
            <person name="Labeda D."/>
        </authorList>
    </citation>
    <scope>NUCLEOTIDE SEQUENCE [LARGE SCALE GENOMIC DNA]</scope>
    <source>
        <strain evidence="1 2">AN110305</strain>
    </source>
</reference>
<protein>
    <submittedName>
        <fullName evidence="1">Nuclear transport factor 2 family protein</fullName>
    </submittedName>
</protein>
<proteinExistence type="predicted"/>
<dbReference type="SUPFAM" id="SSF54427">
    <property type="entry name" value="NTF2-like"/>
    <property type="match status" value="1"/>
</dbReference>
<evidence type="ECO:0000313" key="1">
    <source>
        <dbReference type="EMBL" id="KAA2263703.1"/>
    </source>
</evidence>
<dbReference type="EMBL" id="VUOB01000015">
    <property type="protein sequence ID" value="KAA2263703.1"/>
    <property type="molecule type" value="Genomic_DNA"/>
</dbReference>